<keyword evidence="11" id="KW-1185">Reference proteome</keyword>
<sequence>MPTIRRSRYLVCFYCGRKTSTRNDGSVRHFDCPSCDATNYLDENGEITDPPLEATAASIRSDSKPSLGSPASEPSSDVFCATCLKNQRIFTSSLAQYLPDDPDDPEYEERERNFYRYRKGLEKQYPQVCAQCEPKVLKRIAKAGYTAKTDHLRRMIDRSRQERTPTTARSLLGAVGALGQYLWLSGFVLQALWHASIMRDLVGQYQVPVLGGAWGRWMLDVVVAKFFAVLPGPERLMKWSITITAASIWWNPFLVQTIRGFTKHLLGFSTWYTYQVIIMLLRILALGIPNISAQEASEVPTQLAAHTFMLGFVFFISRLSLGAIRTDTTPLFASSPKRPLVMPEYTPQRARGNEPASMSEILDDVLATPSTPALDLSPSPSTRPSGSSARYSGGYPSPSSATRRPLWGQHSNGFGGNPATPPRRNPFAAPEEPQSVQYETEMDWTPTQSKHRAFNSFGSPEEPLRGFGQTPAEGGDRRQFWYKVPPAPTSIAQRALNPPAAARLRKQPPMEERAPVFGPSFSNQGPADSGEDRYDVAFKEPSFFAETSSDPRNTLSDLFGQAFSISPSQNRTGGNWRGSGAGGSRPMSPPARWGSSSDMALLAVSGMLLIPGYATLVPPEYGSHLALGVCCLSLVVWAKVGLGNLKDLLLWATATTARRPWVLTAAVGSLIGLVELGAAARIAFECYTENHGLVACRARGNWFVSVLVLHQLWNSFLGPLVQHKLTGGGIQVRR</sequence>
<dbReference type="VEuPathDB" id="FungiDB:MAPG_08454"/>
<dbReference type="OrthoDB" id="5966927at2759"/>
<evidence type="ECO:0000256" key="1">
    <source>
        <dbReference type="ARBA" id="ARBA00004473"/>
    </source>
</evidence>
<dbReference type="GO" id="GO:0005637">
    <property type="term" value="C:nuclear inner membrane"/>
    <property type="evidence" value="ECO:0007669"/>
    <property type="project" value="UniProtKB-SubCell"/>
</dbReference>
<feature type="region of interest" description="Disordered" evidence="6">
    <location>
        <begin position="564"/>
        <end position="591"/>
    </location>
</feature>
<feature type="compositionally biased region" description="Low complexity" evidence="6">
    <location>
        <begin position="377"/>
        <end position="388"/>
    </location>
</feature>
<dbReference type="GO" id="GO:0044732">
    <property type="term" value="C:mitotic spindle pole body"/>
    <property type="evidence" value="ECO:0007669"/>
    <property type="project" value="TreeGrafter"/>
</dbReference>
<keyword evidence="2 7" id="KW-0812">Transmembrane</keyword>
<dbReference type="InterPro" id="IPR018617">
    <property type="entry name" value="Ima1_N"/>
</dbReference>
<dbReference type="PANTHER" id="PTHR28538">
    <property type="entry name" value="INTEGRAL INNER NUCLEAR MEMBRANE PROTEIN IMA1"/>
    <property type="match status" value="1"/>
</dbReference>
<reference evidence="9" key="1">
    <citation type="submission" date="2010-05" db="EMBL/GenBank/DDBJ databases">
        <title>The Genome Sequence of Magnaporthe poae strain ATCC 64411.</title>
        <authorList>
            <consortium name="The Broad Institute Genome Sequencing Platform"/>
            <consortium name="Broad Institute Genome Sequencing Center for Infectious Disease"/>
            <person name="Ma L.-J."/>
            <person name="Dead R."/>
            <person name="Young S."/>
            <person name="Zeng Q."/>
            <person name="Koehrsen M."/>
            <person name="Alvarado L."/>
            <person name="Berlin A."/>
            <person name="Chapman S.B."/>
            <person name="Chen Z."/>
            <person name="Freedman E."/>
            <person name="Gellesch M."/>
            <person name="Goldberg J."/>
            <person name="Griggs A."/>
            <person name="Gujja S."/>
            <person name="Heilman E.R."/>
            <person name="Heiman D."/>
            <person name="Hepburn T."/>
            <person name="Howarth C."/>
            <person name="Jen D."/>
            <person name="Larson L."/>
            <person name="Mehta T."/>
            <person name="Neiman D."/>
            <person name="Pearson M."/>
            <person name="Roberts A."/>
            <person name="Saif S."/>
            <person name="Shea T."/>
            <person name="Shenoy N."/>
            <person name="Sisk P."/>
            <person name="Stolte C."/>
            <person name="Sykes S."/>
            <person name="Walk T."/>
            <person name="White J."/>
            <person name="Yandava C."/>
            <person name="Haas B."/>
            <person name="Nusbaum C."/>
            <person name="Birren B."/>
        </authorList>
    </citation>
    <scope>NUCLEOTIDE SEQUENCE</scope>
    <source>
        <strain evidence="9">ATCC 64411</strain>
    </source>
</reference>
<dbReference type="Pfam" id="PF09779">
    <property type="entry name" value="Ima1_N"/>
    <property type="match status" value="1"/>
</dbReference>
<dbReference type="PANTHER" id="PTHR28538:SF1">
    <property type="entry name" value="INTEGRAL INNER NUCLEAR MEMBRANE PROTEIN IMA1"/>
    <property type="match status" value="1"/>
</dbReference>
<evidence type="ECO:0000256" key="6">
    <source>
        <dbReference type="SAM" id="MobiDB-lite"/>
    </source>
</evidence>
<dbReference type="EMBL" id="ADBL01002049">
    <property type="status" value="NOT_ANNOTATED_CDS"/>
    <property type="molecule type" value="Genomic_DNA"/>
</dbReference>
<dbReference type="GO" id="GO:0034992">
    <property type="term" value="C:microtubule organizing center attachment site"/>
    <property type="evidence" value="ECO:0007669"/>
    <property type="project" value="TreeGrafter"/>
</dbReference>
<reference evidence="10" key="4">
    <citation type="journal article" date="2015" name="G3 (Bethesda)">
        <title>Genome sequences of three phytopathogenic species of the Magnaporthaceae family of fungi.</title>
        <authorList>
            <person name="Okagaki L.H."/>
            <person name="Nunes C.C."/>
            <person name="Sailsbery J."/>
            <person name="Clay B."/>
            <person name="Brown D."/>
            <person name="John T."/>
            <person name="Oh Y."/>
            <person name="Young N."/>
            <person name="Fitzgerald M."/>
            <person name="Haas B.J."/>
            <person name="Zeng Q."/>
            <person name="Young S."/>
            <person name="Adiconis X."/>
            <person name="Fan L."/>
            <person name="Levin J.Z."/>
            <person name="Mitchell T.K."/>
            <person name="Okubara P.A."/>
            <person name="Farman M.L."/>
            <person name="Kohn L.M."/>
            <person name="Birren B."/>
            <person name="Ma L.-J."/>
            <person name="Dean R.A."/>
        </authorList>
    </citation>
    <scope>NUCLEOTIDE SEQUENCE</scope>
    <source>
        <strain evidence="10">ATCC 64411 / 73-15</strain>
    </source>
</reference>
<evidence type="ECO:0000259" key="8">
    <source>
        <dbReference type="Pfam" id="PF09779"/>
    </source>
</evidence>
<evidence type="ECO:0000256" key="7">
    <source>
        <dbReference type="SAM" id="Phobius"/>
    </source>
</evidence>
<dbReference type="Proteomes" id="UP000011715">
    <property type="component" value="Unassembled WGS sequence"/>
</dbReference>
<dbReference type="GO" id="GO:0071765">
    <property type="term" value="P:nuclear inner membrane organization"/>
    <property type="evidence" value="ECO:0007669"/>
    <property type="project" value="InterPro"/>
</dbReference>
<gene>
    <name evidence="9" type="ORF">MAPG_08454</name>
</gene>
<evidence type="ECO:0000256" key="5">
    <source>
        <dbReference type="ARBA" id="ARBA00023242"/>
    </source>
</evidence>
<keyword evidence="3 7" id="KW-1133">Transmembrane helix</keyword>
<organism evidence="10 11">
    <name type="scientific">Magnaporthiopsis poae (strain ATCC 64411 / 73-15)</name>
    <name type="common">Kentucky bluegrass fungus</name>
    <name type="synonym">Magnaporthe poae</name>
    <dbReference type="NCBI Taxonomy" id="644358"/>
    <lineage>
        <taxon>Eukaryota</taxon>
        <taxon>Fungi</taxon>
        <taxon>Dikarya</taxon>
        <taxon>Ascomycota</taxon>
        <taxon>Pezizomycotina</taxon>
        <taxon>Sordariomycetes</taxon>
        <taxon>Sordariomycetidae</taxon>
        <taxon>Magnaporthales</taxon>
        <taxon>Magnaporthaceae</taxon>
        <taxon>Magnaporthiopsis</taxon>
    </lineage>
</organism>
<evidence type="ECO:0000256" key="3">
    <source>
        <dbReference type="ARBA" id="ARBA00022989"/>
    </source>
</evidence>
<dbReference type="EnsemblFungi" id="MAPG_08454T0">
    <property type="protein sequence ID" value="MAPG_08454T0"/>
    <property type="gene ID" value="MAPG_08454"/>
</dbReference>
<dbReference type="AlphaFoldDB" id="A0A0C4E7E1"/>
<proteinExistence type="predicted"/>
<reference evidence="9" key="3">
    <citation type="submission" date="2011-03" db="EMBL/GenBank/DDBJ databases">
        <title>Annotation of Magnaporthe poae ATCC 64411.</title>
        <authorList>
            <person name="Ma L.-J."/>
            <person name="Dead R."/>
            <person name="Young S.K."/>
            <person name="Zeng Q."/>
            <person name="Gargeya S."/>
            <person name="Fitzgerald M."/>
            <person name="Haas B."/>
            <person name="Abouelleil A."/>
            <person name="Alvarado L."/>
            <person name="Arachchi H.M."/>
            <person name="Berlin A."/>
            <person name="Brown A."/>
            <person name="Chapman S.B."/>
            <person name="Chen Z."/>
            <person name="Dunbar C."/>
            <person name="Freedman E."/>
            <person name="Gearin G."/>
            <person name="Gellesch M."/>
            <person name="Goldberg J."/>
            <person name="Griggs A."/>
            <person name="Gujja S."/>
            <person name="Heiman D."/>
            <person name="Howarth C."/>
            <person name="Larson L."/>
            <person name="Lui A."/>
            <person name="MacDonald P.J.P."/>
            <person name="Mehta T."/>
            <person name="Montmayeur A."/>
            <person name="Murphy C."/>
            <person name="Neiman D."/>
            <person name="Pearson M."/>
            <person name="Priest M."/>
            <person name="Roberts A."/>
            <person name="Saif S."/>
            <person name="Shea T."/>
            <person name="Shenoy N."/>
            <person name="Sisk P."/>
            <person name="Stolte C."/>
            <person name="Sykes S."/>
            <person name="Yandava C."/>
            <person name="Wortman J."/>
            <person name="Nusbaum C."/>
            <person name="Birren B."/>
        </authorList>
    </citation>
    <scope>NUCLEOTIDE SEQUENCE</scope>
    <source>
        <strain evidence="9">ATCC 64411</strain>
    </source>
</reference>
<evidence type="ECO:0000256" key="4">
    <source>
        <dbReference type="ARBA" id="ARBA00023136"/>
    </source>
</evidence>
<keyword evidence="4 7" id="KW-0472">Membrane</keyword>
<evidence type="ECO:0000313" key="9">
    <source>
        <dbReference type="EMBL" id="KLU89483.1"/>
    </source>
</evidence>
<dbReference type="InterPro" id="IPR042321">
    <property type="entry name" value="Ima1"/>
</dbReference>
<feature type="domain" description="Ima1 N-terminal" evidence="8">
    <location>
        <begin position="11"/>
        <end position="136"/>
    </location>
</feature>
<keyword evidence="5" id="KW-0539">Nucleus</keyword>
<accession>A0A0C4E7E1</accession>
<feature type="transmembrane region" description="Helical" evidence="7">
    <location>
        <begin position="170"/>
        <end position="193"/>
    </location>
</feature>
<dbReference type="OMA" id="YPQVCES"/>
<evidence type="ECO:0000256" key="2">
    <source>
        <dbReference type="ARBA" id="ARBA00022692"/>
    </source>
</evidence>
<name>A0A0C4E7E1_MAGP6</name>
<reference evidence="11" key="2">
    <citation type="submission" date="2010-05" db="EMBL/GenBank/DDBJ databases">
        <title>The genome sequence of Magnaporthe poae strain ATCC 64411.</title>
        <authorList>
            <person name="Ma L.-J."/>
            <person name="Dead R."/>
            <person name="Young S."/>
            <person name="Zeng Q."/>
            <person name="Koehrsen M."/>
            <person name="Alvarado L."/>
            <person name="Berlin A."/>
            <person name="Chapman S.B."/>
            <person name="Chen Z."/>
            <person name="Freedman E."/>
            <person name="Gellesch M."/>
            <person name="Goldberg J."/>
            <person name="Griggs A."/>
            <person name="Gujja S."/>
            <person name="Heilman E.R."/>
            <person name="Heiman D."/>
            <person name="Hepburn T."/>
            <person name="Howarth C."/>
            <person name="Jen D."/>
            <person name="Larson L."/>
            <person name="Mehta T."/>
            <person name="Neiman D."/>
            <person name="Pearson M."/>
            <person name="Roberts A."/>
            <person name="Saif S."/>
            <person name="Shea T."/>
            <person name="Shenoy N."/>
            <person name="Sisk P."/>
            <person name="Stolte C."/>
            <person name="Sykes S."/>
            <person name="Walk T."/>
            <person name="White J."/>
            <person name="Yandava C."/>
            <person name="Haas B."/>
            <person name="Nusbaum C."/>
            <person name="Birren B."/>
        </authorList>
    </citation>
    <scope>NUCLEOTIDE SEQUENCE [LARGE SCALE GENOMIC DNA]</scope>
    <source>
        <strain evidence="11">ATCC 64411 / 73-15</strain>
    </source>
</reference>
<comment type="subcellular location">
    <subcellularLocation>
        <location evidence="1">Nucleus inner membrane</location>
        <topology evidence="1">Multi-pass membrane protein</topology>
    </subcellularLocation>
</comment>
<evidence type="ECO:0000313" key="10">
    <source>
        <dbReference type="EnsemblFungi" id="MAPG_08454T0"/>
    </source>
</evidence>
<protein>
    <recommendedName>
        <fullName evidence="8">Ima1 N-terminal domain-containing protein</fullName>
    </recommendedName>
</protein>
<reference evidence="10" key="5">
    <citation type="submission" date="2015-06" db="UniProtKB">
        <authorList>
            <consortium name="EnsemblFungi"/>
        </authorList>
    </citation>
    <scope>IDENTIFICATION</scope>
    <source>
        <strain evidence="10">ATCC 64411</strain>
    </source>
</reference>
<feature type="region of interest" description="Disordered" evidence="6">
    <location>
        <begin position="369"/>
        <end position="435"/>
    </location>
</feature>
<evidence type="ECO:0000313" key="11">
    <source>
        <dbReference type="Proteomes" id="UP000011715"/>
    </source>
</evidence>
<dbReference type="eggNOG" id="KOG4623">
    <property type="taxonomic scope" value="Eukaryota"/>
</dbReference>
<dbReference type="EMBL" id="GL876973">
    <property type="protein sequence ID" value="KLU89483.1"/>
    <property type="molecule type" value="Genomic_DNA"/>
</dbReference>
<dbReference type="GO" id="GO:0034506">
    <property type="term" value="C:chromosome, centromeric core domain"/>
    <property type="evidence" value="ECO:0007669"/>
    <property type="project" value="TreeGrafter"/>
</dbReference>